<reference evidence="4 5" key="1">
    <citation type="submission" date="2021-10" db="EMBL/GenBank/DDBJ databases">
        <authorList>
            <person name="Grouzdev D.S."/>
            <person name="Pantiukh K.S."/>
            <person name="Krutkina M.S."/>
        </authorList>
    </citation>
    <scope>NUCLEOTIDE SEQUENCE [LARGE SCALE GENOMIC DNA]</scope>
    <source>
        <strain evidence="4 5">Z-7514</strain>
    </source>
</reference>
<feature type="compositionally biased region" description="Basic and acidic residues" evidence="1">
    <location>
        <begin position="583"/>
        <end position="598"/>
    </location>
</feature>
<protein>
    <recommendedName>
        <fullName evidence="3">Peptidase S55 domain-containing protein</fullName>
    </recommendedName>
</protein>
<feature type="region of interest" description="Disordered" evidence="1">
    <location>
        <begin position="550"/>
        <end position="598"/>
    </location>
</feature>
<comment type="caution">
    <text evidence="4">The sequence shown here is derived from an EMBL/GenBank/DDBJ whole genome shotgun (WGS) entry which is preliminary data.</text>
</comment>
<evidence type="ECO:0000256" key="2">
    <source>
        <dbReference type="SAM" id="SignalP"/>
    </source>
</evidence>
<dbReference type="InterPro" id="IPR008763">
    <property type="entry name" value="Peptidase_S55"/>
</dbReference>
<feature type="compositionally biased region" description="Acidic residues" evidence="1">
    <location>
        <begin position="562"/>
        <end position="582"/>
    </location>
</feature>
<evidence type="ECO:0000313" key="4">
    <source>
        <dbReference type="EMBL" id="MCC3144898.1"/>
    </source>
</evidence>
<dbReference type="PROSITE" id="PS51494">
    <property type="entry name" value="SPOIVB"/>
    <property type="match status" value="1"/>
</dbReference>
<dbReference type="RefSeq" id="WP_229345193.1">
    <property type="nucleotide sequence ID" value="NZ_JAJFAT010000007.1"/>
</dbReference>
<gene>
    <name evidence="4" type="ORF">LJ207_06140</name>
</gene>
<dbReference type="Proteomes" id="UP001199296">
    <property type="component" value="Unassembled WGS sequence"/>
</dbReference>
<evidence type="ECO:0000256" key="1">
    <source>
        <dbReference type="SAM" id="MobiDB-lite"/>
    </source>
</evidence>
<dbReference type="AlphaFoldDB" id="A0AAW4WUW9"/>
<accession>A0AAW4WUW9</accession>
<dbReference type="Pfam" id="PF05580">
    <property type="entry name" value="Peptidase_S55"/>
    <property type="match status" value="1"/>
</dbReference>
<feature type="compositionally biased region" description="Acidic residues" evidence="1">
    <location>
        <begin position="617"/>
        <end position="641"/>
    </location>
</feature>
<evidence type="ECO:0000313" key="5">
    <source>
        <dbReference type="Proteomes" id="UP001199296"/>
    </source>
</evidence>
<keyword evidence="5" id="KW-1185">Reference proteome</keyword>
<sequence length="659" mass="72718">MKNKKVLFVFLLTTIMILSLSIAAAAAEDIMPLEDVEPGMSGYGKTVFRGTEVEEFPVEIISVTRNRNFDHNLILIKVSGEKMEAAGGVASGMSGSPIYVDDKLIGAIGYGWNFSDHRYGLVTPIEKMLELLENKELDEDQFFDEEFEGEIEDKLEEEEQLGSESISLAENLARANTPLMVSGMSGRALKRLEKDMEELDLDVFVSPGVMDEEEEHDDLKAGDAIAVQLVRGDINVGSTGTVSYVDENQIIAFAHQFTNRGDVNYLLSRAFVHEVIPSMQAPFKMSSPYQTLIGSITQDRGAGIAGRIGQFPRIIPLYVSITEDGELAKEVSLQIINDESLFPGLANSAALQSIDAALDRIGPGTARSNLKIMGRGLPDLQVESSDMYYSRNDIAMVSLNDFAGLINLITTNPFKEINLIDIRLEIDIDKSDSVALIQEAEVLNDEVYPGDELEVEVTLHRYRDGTETKVVSLQIPEDVEPGLATLFIDGGFTGETARLENSSQLQSSSNGRAEISGHTSFESMLKSYLDSPDNNDLILQLYPAFSRSEYLESSDQAPGGEEAVDEDEIPEPEREPENDEEVEPHPEIAEEEEIRERYATDYVLEGSLNLDIDILALDEEAEEDDSEPTAEIEVDEEDSSEENFQGENEADSEAGEDNN</sequence>
<feature type="compositionally biased region" description="Acidic residues" evidence="1">
    <location>
        <begin position="648"/>
        <end position="659"/>
    </location>
</feature>
<name>A0AAW4WUW9_9FIRM</name>
<feature type="domain" description="Peptidase S55" evidence="3">
    <location>
        <begin position="1"/>
        <end position="144"/>
    </location>
</feature>
<feature type="chain" id="PRO_5043442348" description="Peptidase S55 domain-containing protein" evidence="2">
    <location>
        <begin position="27"/>
        <end position="659"/>
    </location>
</feature>
<evidence type="ECO:0000259" key="3">
    <source>
        <dbReference type="PROSITE" id="PS51494"/>
    </source>
</evidence>
<feature type="signal peptide" evidence="2">
    <location>
        <begin position="1"/>
        <end position="26"/>
    </location>
</feature>
<keyword evidence="2" id="KW-0732">Signal</keyword>
<organism evidence="4 5">
    <name type="scientific">Halanaerobium polyolivorans</name>
    <dbReference type="NCBI Taxonomy" id="2886943"/>
    <lineage>
        <taxon>Bacteria</taxon>
        <taxon>Bacillati</taxon>
        <taxon>Bacillota</taxon>
        <taxon>Clostridia</taxon>
        <taxon>Halanaerobiales</taxon>
        <taxon>Halanaerobiaceae</taxon>
        <taxon>Halanaerobium</taxon>
    </lineage>
</organism>
<proteinExistence type="predicted"/>
<dbReference type="EMBL" id="JAJFAT010000007">
    <property type="protein sequence ID" value="MCC3144898.1"/>
    <property type="molecule type" value="Genomic_DNA"/>
</dbReference>
<feature type="region of interest" description="Disordered" evidence="1">
    <location>
        <begin position="617"/>
        <end position="659"/>
    </location>
</feature>